<dbReference type="InterPro" id="IPR050493">
    <property type="entry name" value="FAD-dep_Monooxygenase_BioMet"/>
</dbReference>
<feature type="region of interest" description="Disordered" evidence="6">
    <location>
        <begin position="387"/>
        <end position="413"/>
    </location>
</feature>
<evidence type="ECO:0000313" key="8">
    <source>
        <dbReference type="EMBL" id="CAG7648105.1"/>
    </source>
</evidence>
<dbReference type="PANTHER" id="PTHR13789">
    <property type="entry name" value="MONOOXYGENASE"/>
    <property type="match status" value="1"/>
</dbReference>
<accession>A0A9W4MCA9</accession>
<dbReference type="PRINTS" id="PR00420">
    <property type="entry name" value="RNGMNOXGNASE"/>
</dbReference>
<protein>
    <submittedName>
        <fullName evidence="8">3-hydroxybenzoate 6-hydroxylase 1</fullName>
        <ecNumber evidence="8">1.14.13.24</ecNumber>
    </submittedName>
</protein>
<evidence type="ECO:0000256" key="1">
    <source>
        <dbReference type="ARBA" id="ARBA00001974"/>
    </source>
</evidence>
<evidence type="ECO:0000259" key="7">
    <source>
        <dbReference type="Pfam" id="PF01494"/>
    </source>
</evidence>
<dbReference type="AlphaFoldDB" id="A0A9W4MCA9"/>
<dbReference type="EC" id="1.14.13.24" evidence="8"/>
<evidence type="ECO:0000313" key="9">
    <source>
        <dbReference type="Proteomes" id="UP001153328"/>
    </source>
</evidence>
<dbReference type="Pfam" id="PF01494">
    <property type="entry name" value="FAD_binding_3"/>
    <property type="match status" value="2"/>
</dbReference>
<dbReference type="RefSeq" id="WP_205047754.1">
    <property type="nucleotide sequence ID" value="NZ_CAJVAX010000018.1"/>
</dbReference>
<evidence type="ECO:0000256" key="4">
    <source>
        <dbReference type="ARBA" id="ARBA00023002"/>
    </source>
</evidence>
<evidence type="ECO:0000256" key="2">
    <source>
        <dbReference type="ARBA" id="ARBA00022630"/>
    </source>
</evidence>
<organism evidence="8 9">
    <name type="scientific">Actinacidiphila bryophytorum</name>
    <dbReference type="NCBI Taxonomy" id="1436133"/>
    <lineage>
        <taxon>Bacteria</taxon>
        <taxon>Bacillati</taxon>
        <taxon>Actinomycetota</taxon>
        <taxon>Actinomycetes</taxon>
        <taxon>Kitasatosporales</taxon>
        <taxon>Streptomycetaceae</taxon>
        <taxon>Actinacidiphila</taxon>
    </lineage>
</organism>
<dbReference type="Gene3D" id="3.50.50.60">
    <property type="entry name" value="FAD/NAD(P)-binding domain"/>
    <property type="match status" value="1"/>
</dbReference>
<dbReference type="GO" id="GO:0018669">
    <property type="term" value="F:3-hydroxybenzoate 6-monooxygenase activity"/>
    <property type="evidence" value="ECO:0007669"/>
    <property type="project" value="UniProtKB-EC"/>
</dbReference>
<keyword evidence="5" id="KW-0503">Monooxygenase</keyword>
<gene>
    <name evidence="8" type="primary">xlnD</name>
    <name evidence="8" type="ORF">SBRY_40846</name>
</gene>
<keyword evidence="9" id="KW-1185">Reference proteome</keyword>
<comment type="cofactor">
    <cofactor evidence="1">
        <name>FAD</name>
        <dbReference type="ChEBI" id="CHEBI:57692"/>
    </cofactor>
</comment>
<dbReference type="PANTHER" id="PTHR13789:SF318">
    <property type="entry name" value="GERANYLGERANYL DIPHOSPHATE REDUCTASE"/>
    <property type="match status" value="1"/>
</dbReference>
<sequence>MAKVVIVGGGIGGLAAALAVAARGHRAVVLERGGEFAELGAGIQLAPNGIHALDRLGLGAQVRERGVHIDELRFMEGVTGEHVASLPLKGAYPLRFGNPYVVVHRGELYGLLLAACRADDAVELRAGSAVRSYWQDGAAAAVRLTSGEEVAGDAVIGADGVHSAVRRQLVGDGEPRVSGITVYRTVVPMERVPVELRWNAVTWWAGPGCHFVHYAIAGGRYLNLAPSVENGATEAVSGVPVGADQVLSAFAPLGRVARRLLALGEEWRSWVLVDRDPVPVWTDGRVALLGDAAHPMLHYAAQGACQALEDAVLLGDLLDGDADTVPERLSAYNAQRRDRTARLTHLARRSTRLWHPAGEAAKARNALLAGLTESELHDQVAWIHGTRHFGTPEDGQQSDTPAAADGRADTPPQ</sequence>
<dbReference type="Proteomes" id="UP001153328">
    <property type="component" value="Unassembled WGS sequence"/>
</dbReference>
<reference evidence="8" key="1">
    <citation type="submission" date="2021-06" db="EMBL/GenBank/DDBJ databases">
        <authorList>
            <person name="Arsene-Ploetze F."/>
        </authorList>
    </citation>
    <scope>NUCLEOTIDE SEQUENCE</scope>
    <source>
        <strain evidence="8">SBRY1</strain>
    </source>
</reference>
<evidence type="ECO:0000256" key="6">
    <source>
        <dbReference type="SAM" id="MobiDB-lite"/>
    </source>
</evidence>
<keyword evidence="2" id="KW-0285">Flavoprotein</keyword>
<dbReference type="InterPro" id="IPR002938">
    <property type="entry name" value="FAD-bd"/>
</dbReference>
<dbReference type="EMBL" id="CAJVAX010000018">
    <property type="protein sequence ID" value="CAG7648105.1"/>
    <property type="molecule type" value="Genomic_DNA"/>
</dbReference>
<dbReference type="GO" id="GO:0071949">
    <property type="term" value="F:FAD binding"/>
    <property type="evidence" value="ECO:0007669"/>
    <property type="project" value="InterPro"/>
</dbReference>
<keyword evidence="4 8" id="KW-0560">Oxidoreductase</keyword>
<keyword evidence="3" id="KW-0274">FAD</keyword>
<dbReference type="SUPFAM" id="SSF51905">
    <property type="entry name" value="FAD/NAD(P)-binding domain"/>
    <property type="match status" value="1"/>
</dbReference>
<evidence type="ECO:0000256" key="3">
    <source>
        <dbReference type="ARBA" id="ARBA00022827"/>
    </source>
</evidence>
<dbReference type="SUPFAM" id="SSF54373">
    <property type="entry name" value="FAD-linked reductases, C-terminal domain"/>
    <property type="match status" value="1"/>
</dbReference>
<feature type="domain" description="FAD-binding" evidence="7">
    <location>
        <begin position="279"/>
        <end position="345"/>
    </location>
</feature>
<proteinExistence type="predicted"/>
<evidence type="ECO:0000256" key="5">
    <source>
        <dbReference type="ARBA" id="ARBA00023033"/>
    </source>
</evidence>
<comment type="caution">
    <text evidence="8">The sequence shown here is derived from an EMBL/GenBank/DDBJ whole genome shotgun (WGS) entry which is preliminary data.</text>
</comment>
<name>A0A9W4MCA9_9ACTN</name>
<dbReference type="InterPro" id="IPR036188">
    <property type="entry name" value="FAD/NAD-bd_sf"/>
</dbReference>
<feature type="domain" description="FAD-binding" evidence="7">
    <location>
        <begin position="2"/>
        <end position="170"/>
    </location>
</feature>